<evidence type="ECO:0000313" key="14">
    <source>
        <dbReference type="Proteomes" id="UP000243686"/>
    </source>
</evidence>
<keyword evidence="6" id="KW-0862">Zinc</keyword>
<dbReference type="PANTHER" id="PTHR24394:SF29">
    <property type="entry name" value="MYONEURIN"/>
    <property type="match status" value="1"/>
</dbReference>
<dbReference type="EMBL" id="KV901779">
    <property type="protein sequence ID" value="OON15785.1"/>
    <property type="molecule type" value="Genomic_DNA"/>
</dbReference>
<dbReference type="PANTHER" id="PTHR24394">
    <property type="entry name" value="ZINC FINGER PROTEIN"/>
    <property type="match status" value="1"/>
</dbReference>
<organism evidence="13 14">
    <name type="scientific">Opisthorchis viverrini</name>
    <name type="common">Southeast Asian liver fluke</name>
    <dbReference type="NCBI Taxonomy" id="6198"/>
    <lineage>
        <taxon>Eukaryota</taxon>
        <taxon>Metazoa</taxon>
        <taxon>Spiralia</taxon>
        <taxon>Lophotrochozoa</taxon>
        <taxon>Platyhelminthes</taxon>
        <taxon>Trematoda</taxon>
        <taxon>Digenea</taxon>
        <taxon>Opisthorchiida</taxon>
        <taxon>Opisthorchiata</taxon>
        <taxon>Opisthorchiidae</taxon>
        <taxon>Opisthorchis</taxon>
    </lineage>
</organism>
<dbReference type="Gene3D" id="3.30.160.60">
    <property type="entry name" value="Classic Zinc Finger"/>
    <property type="match status" value="4"/>
</dbReference>
<reference evidence="13 14" key="1">
    <citation type="submission" date="2015-03" db="EMBL/GenBank/DDBJ databases">
        <title>Draft genome of the nematode, Opisthorchis viverrini.</title>
        <authorList>
            <person name="Mitreva M."/>
        </authorList>
    </citation>
    <scope>NUCLEOTIDE SEQUENCE [LARGE SCALE GENOMIC DNA]</scope>
    <source>
        <strain evidence="13">Khon Kaen</strain>
    </source>
</reference>
<evidence type="ECO:0000256" key="5">
    <source>
        <dbReference type="ARBA" id="ARBA00022771"/>
    </source>
</evidence>
<feature type="non-terminal residue" evidence="13">
    <location>
        <position position="1"/>
    </location>
</feature>
<evidence type="ECO:0000256" key="10">
    <source>
        <dbReference type="ARBA" id="ARBA00023242"/>
    </source>
</evidence>
<protein>
    <submittedName>
        <fullName evidence="13">Zinc finger, C2H2 type</fullName>
    </submittedName>
</protein>
<feature type="domain" description="C2H2-type" evidence="12">
    <location>
        <begin position="173"/>
        <end position="200"/>
    </location>
</feature>
<keyword evidence="4" id="KW-0677">Repeat</keyword>
<keyword evidence="14" id="KW-1185">Reference proteome</keyword>
<name>A0A1S8WMY6_OPIVI</name>
<dbReference type="GO" id="GO:0005634">
    <property type="term" value="C:nucleus"/>
    <property type="evidence" value="ECO:0007669"/>
    <property type="project" value="UniProtKB-SubCell"/>
</dbReference>
<dbReference type="Proteomes" id="UP000243686">
    <property type="component" value="Unassembled WGS sequence"/>
</dbReference>
<comment type="subcellular location">
    <subcellularLocation>
        <location evidence="2">Nucleus</location>
    </subcellularLocation>
</comment>
<dbReference type="InterPro" id="IPR013087">
    <property type="entry name" value="Znf_C2H2_type"/>
</dbReference>
<keyword evidence="9" id="KW-0804">Transcription</keyword>
<sequence>LVNAPWKDKRRPVDCERETVESVANICCERGEICNAGSVQIQNTRNSSSVPDATQSSRTERLSDNEENSLWCNTCSRLFASAYSKHRHDFGVHNNERPTYSHRKCPICGLTCVSPSALKKHMMRHSATCEFLCDYCGKIFKHPMNLKRHVVREHPVDNAPKPQDVYTPKPKTYECTDCKQRFLRPAELKRHSVVHTRERPFVCTLCGNEYSRSDNLKRHLRVDHQEKQMAIVCSTEFRDEQSVPQN</sequence>
<accession>A0A1S8WMY6</accession>
<feature type="domain" description="C2H2-type" evidence="12">
    <location>
        <begin position="131"/>
        <end position="162"/>
    </location>
</feature>
<feature type="domain" description="C2H2-type" evidence="12">
    <location>
        <begin position="201"/>
        <end position="229"/>
    </location>
</feature>
<dbReference type="PROSITE" id="PS50157">
    <property type="entry name" value="ZINC_FINGER_C2H2_2"/>
    <property type="match status" value="4"/>
</dbReference>
<feature type="domain" description="C2H2-type" evidence="12">
    <location>
        <begin position="70"/>
        <end position="98"/>
    </location>
</feature>
<comment type="function">
    <text evidence="1">May be involved in transcriptional regulation.</text>
</comment>
<keyword evidence="3" id="KW-0479">Metal-binding</keyword>
<dbReference type="GO" id="GO:0003677">
    <property type="term" value="F:DNA binding"/>
    <property type="evidence" value="ECO:0007669"/>
    <property type="project" value="UniProtKB-KW"/>
</dbReference>
<evidence type="ECO:0000256" key="7">
    <source>
        <dbReference type="ARBA" id="ARBA00023015"/>
    </source>
</evidence>
<evidence type="ECO:0000313" key="13">
    <source>
        <dbReference type="EMBL" id="OON15785.1"/>
    </source>
</evidence>
<evidence type="ECO:0000259" key="12">
    <source>
        <dbReference type="PROSITE" id="PS50157"/>
    </source>
</evidence>
<dbReference type="GO" id="GO:0000981">
    <property type="term" value="F:DNA-binding transcription factor activity, RNA polymerase II-specific"/>
    <property type="evidence" value="ECO:0007669"/>
    <property type="project" value="TreeGrafter"/>
</dbReference>
<evidence type="ECO:0000256" key="3">
    <source>
        <dbReference type="ARBA" id="ARBA00022723"/>
    </source>
</evidence>
<proteinExistence type="predicted"/>
<dbReference type="FunFam" id="3.30.160.60:FF:000097">
    <property type="entry name" value="Zinc finger protein"/>
    <property type="match status" value="1"/>
</dbReference>
<evidence type="ECO:0000256" key="11">
    <source>
        <dbReference type="PROSITE-ProRule" id="PRU00042"/>
    </source>
</evidence>
<keyword evidence="5 11" id="KW-0863">Zinc-finger</keyword>
<evidence type="ECO:0000256" key="6">
    <source>
        <dbReference type="ARBA" id="ARBA00022833"/>
    </source>
</evidence>
<keyword evidence="7" id="KW-0805">Transcription regulation</keyword>
<evidence type="ECO:0000256" key="4">
    <source>
        <dbReference type="ARBA" id="ARBA00022737"/>
    </source>
</evidence>
<dbReference type="AlphaFoldDB" id="A0A1S8WMY6"/>
<dbReference type="InterPro" id="IPR036236">
    <property type="entry name" value="Znf_C2H2_sf"/>
</dbReference>
<keyword evidence="10" id="KW-0539">Nucleus</keyword>
<dbReference type="PROSITE" id="PS00028">
    <property type="entry name" value="ZINC_FINGER_C2H2_1"/>
    <property type="match status" value="4"/>
</dbReference>
<evidence type="ECO:0000256" key="8">
    <source>
        <dbReference type="ARBA" id="ARBA00023125"/>
    </source>
</evidence>
<dbReference type="SUPFAM" id="SSF57667">
    <property type="entry name" value="beta-beta-alpha zinc fingers"/>
    <property type="match status" value="2"/>
</dbReference>
<keyword evidence="8" id="KW-0238">DNA-binding</keyword>
<dbReference type="SMART" id="SM00355">
    <property type="entry name" value="ZnF_C2H2"/>
    <property type="match status" value="5"/>
</dbReference>
<evidence type="ECO:0000256" key="2">
    <source>
        <dbReference type="ARBA" id="ARBA00004123"/>
    </source>
</evidence>
<dbReference type="Pfam" id="PF00096">
    <property type="entry name" value="zf-C2H2"/>
    <property type="match status" value="3"/>
</dbReference>
<evidence type="ECO:0000256" key="9">
    <source>
        <dbReference type="ARBA" id="ARBA00023163"/>
    </source>
</evidence>
<gene>
    <name evidence="13" type="ORF">X801_08408</name>
</gene>
<evidence type="ECO:0000256" key="1">
    <source>
        <dbReference type="ARBA" id="ARBA00003767"/>
    </source>
</evidence>
<dbReference type="GO" id="GO:0008270">
    <property type="term" value="F:zinc ion binding"/>
    <property type="evidence" value="ECO:0007669"/>
    <property type="project" value="UniProtKB-KW"/>
</dbReference>